<name>A0A179F8P9_METCM</name>
<dbReference type="EMBL" id="LSBJ02000007">
    <property type="protein sequence ID" value="OAQ61757.2"/>
    <property type="molecule type" value="Genomic_DNA"/>
</dbReference>
<dbReference type="Gene3D" id="2.70.50.70">
    <property type="match status" value="1"/>
</dbReference>
<dbReference type="PANTHER" id="PTHR36182:SF1">
    <property type="entry name" value="PROTEIN, PUTATIVE (AFU_ORTHOLOGUE AFUA_6G10930)-RELATED"/>
    <property type="match status" value="1"/>
</dbReference>
<organism evidence="3 4">
    <name type="scientific">Pochonia chlamydosporia 170</name>
    <dbReference type="NCBI Taxonomy" id="1380566"/>
    <lineage>
        <taxon>Eukaryota</taxon>
        <taxon>Fungi</taxon>
        <taxon>Dikarya</taxon>
        <taxon>Ascomycota</taxon>
        <taxon>Pezizomycotina</taxon>
        <taxon>Sordariomycetes</taxon>
        <taxon>Hypocreomycetidae</taxon>
        <taxon>Hypocreales</taxon>
        <taxon>Clavicipitaceae</taxon>
        <taxon>Pochonia</taxon>
    </lineage>
</organism>
<dbReference type="KEGG" id="pchm:VFPPC_09553"/>
<evidence type="ECO:0000313" key="3">
    <source>
        <dbReference type="EMBL" id="OAQ61757.2"/>
    </source>
</evidence>
<reference evidence="3 4" key="1">
    <citation type="journal article" date="2016" name="PLoS Pathog.">
        <title>Biosynthesis of antibiotic leucinostatins in bio-control fungus Purpureocillium lilacinum and their inhibition on phytophthora revealed by genome mining.</title>
        <authorList>
            <person name="Wang G."/>
            <person name="Liu Z."/>
            <person name="Lin R."/>
            <person name="Li E."/>
            <person name="Mao Z."/>
            <person name="Ling J."/>
            <person name="Yang Y."/>
            <person name="Yin W.B."/>
            <person name="Xie B."/>
        </authorList>
    </citation>
    <scope>NUCLEOTIDE SEQUENCE [LARGE SCALE GENOMIC DNA]</scope>
    <source>
        <strain evidence="3">170</strain>
    </source>
</reference>
<dbReference type="GeneID" id="28852066"/>
<protein>
    <submittedName>
        <fullName evidence="3">RNA polymerase Rpb1 repeat domain-containing protein</fullName>
    </submittedName>
</protein>
<gene>
    <name evidence="3" type="ORF">VFPPC_09553</name>
</gene>
<evidence type="ECO:0000256" key="2">
    <source>
        <dbReference type="SAM" id="SignalP"/>
    </source>
</evidence>
<feature type="signal peptide" evidence="2">
    <location>
        <begin position="1"/>
        <end position="20"/>
    </location>
</feature>
<feature type="compositionally biased region" description="Low complexity" evidence="1">
    <location>
        <begin position="226"/>
        <end position="295"/>
    </location>
</feature>
<feature type="region of interest" description="Disordered" evidence="1">
    <location>
        <begin position="198"/>
        <end position="369"/>
    </location>
</feature>
<dbReference type="RefSeq" id="XP_018139461.2">
    <property type="nucleotide sequence ID" value="XM_018288072.2"/>
</dbReference>
<feature type="compositionally biased region" description="Polar residues" evidence="1">
    <location>
        <begin position="318"/>
        <end position="327"/>
    </location>
</feature>
<keyword evidence="4" id="KW-1185">Reference proteome</keyword>
<dbReference type="PANTHER" id="PTHR36182">
    <property type="entry name" value="PROTEIN, PUTATIVE (AFU_ORTHOLOGUE AFUA_6G10930)-RELATED"/>
    <property type="match status" value="1"/>
</dbReference>
<proteinExistence type="predicted"/>
<evidence type="ECO:0000256" key="1">
    <source>
        <dbReference type="SAM" id="MobiDB-lite"/>
    </source>
</evidence>
<dbReference type="Proteomes" id="UP000078397">
    <property type="component" value="Unassembled WGS sequence"/>
</dbReference>
<comment type="caution">
    <text evidence="3">The sequence shown here is derived from an EMBL/GenBank/DDBJ whole genome shotgun (WGS) entry which is preliminary data.</text>
</comment>
<dbReference type="STRING" id="1380566.A0A179F8P9"/>
<keyword evidence="2" id="KW-0732">Signal</keyword>
<sequence>MKTLSQTVFSVLSLSSLTTAHMQMVDPPPLLSQYNKYTSSADYDMTSPLNADGSNYPCKGHLDVLGTSQAQPVAEWTPGQSYSMKISGGAPHNGGSCQASLSFDNGKSWKVIHSYIGNCPVMGDSKYEFTLPSDTPAGDVLFAWSWFNQLGNREMYMNCAAITVKDSEGKKKRGSTHSIKSRPEMFVANVGNGCGTVEGKDLMFPEPGPDVDMDSKNTAPPTGKCGSVPDSGDSSDSSDTTDSSSSSDASESTESTDSSGSAESSDSSDSADTSATTSPPGSSSNSSDTTSSPESAKGKASGAKPGILKSKPEPPTMANDTANSTMTWHGMQQRPTEAAVSSKGSSAPASPMRSWSPEGKGGKCQPGSYACESKPEGWKACDASGQWVHAGNCAPGQVCKFNKANGSPYCVQPGFQFP</sequence>
<accession>A0A179F8P9</accession>
<evidence type="ECO:0000313" key="4">
    <source>
        <dbReference type="Proteomes" id="UP000078397"/>
    </source>
</evidence>
<feature type="chain" id="PRO_5012045813" evidence="2">
    <location>
        <begin position="21"/>
        <end position="418"/>
    </location>
</feature>
<dbReference type="AlphaFoldDB" id="A0A179F8P9"/>
<dbReference type="OrthoDB" id="2342176at2759"/>